<evidence type="ECO:0000313" key="6">
    <source>
        <dbReference type="EMBL" id="PIL21620.1"/>
    </source>
</evidence>
<gene>
    <name evidence="6" type="ORF">P775_03450</name>
</gene>
<proteinExistence type="inferred from homology"/>
<protein>
    <recommendedName>
        <fullName evidence="2 5">Aminoglycoside N(3)-acetyltransferase</fullName>
        <ecNumber evidence="5">2.3.1.-</ecNumber>
    </recommendedName>
</protein>
<accession>A0A2G8RJ91</accession>
<keyword evidence="5" id="KW-0046">Antibiotic resistance</keyword>
<evidence type="ECO:0000256" key="3">
    <source>
        <dbReference type="ARBA" id="ARBA00022679"/>
    </source>
</evidence>
<keyword evidence="4 5" id="KW-0012">Acyltransferase</keyword>
<evidence type="ECO:0000313" key="7">
    <source>
        <dbReference type="Proteomes" id="UP000231259"/>
    </source>
</evidence>
<dbReference type="PANTHER" id="PTHR11104:SF0">
    <property type="entry name" value="SPBETA PROPHAGE-DERIVED AMINOGLYCOSIDE N(3')-ACETYLTRANSFERASE-LIKE PROTEIN YOKD"/>
    <property type="match status" value="1"/>
</dbReference>
<dbReference type="Pfam" id="PF02522">
    <property type="entry name" value="Antibiotic_NAT"/>
    <property type="match status" value="1"/>
</dbReference>
<evidence type="ECO:0000256" key="5">
    <source>
        <dbReference type="RuleBase" id="RU365031"/>
    </source>
</evidence>
<reference evidence="6 7" key="1">
    <citation type="submission" date="2013-09" db="EMBL/GenBank/DDBJ databases">
        <title>Genome sequencing of Phaeobacter antarcticus sp. nov. SM1211.</title>
        <authorList>
            <person name="Zhang X.-Y."/>
            <person name="Liu C."/>
            <person name="Chen X.-L."/>
            <person name="Xie B.-B."/>
            <person name="Qin Q.-L."/>
            <person name="Rong J.-C."/>
            <person name="Zhang Y.-Z."/>
        </authorList>
    </citation>
    <scope>NUCLEOTIDE SEQUENCE [LARGE SCALE GENOMIC DNA]</scope>
    <source>
        <strain evidence="6 7">SM1211</strain>
    </source>
</reference>
<keyword evidence="3 5" id="KW-0808">Transferase</keyword>
<dbReference type="EMBL" id="AWWI01000028">
    <property type="protein sequence ID" value="PIL21620.1"/>
    <property type="molecule type" value="Genomic_DNA"/>
</dbReference>
<comment type="similarity">
    <text evidence="1 5">Belongs to the antibiotic N-acetyltransferase family.</text>
</comment>
<sequence length="276" mass="29957">MRRLMIKRRMVPVFHTQTSLFSDLVSLGVRAGDGLFVHGSMSAIGATIGGARSIVESLLNAVGETGLIGMPGFSSDAYFPAGVDRSDLTQDQIARIEDEVLGFDVSKSPTSGMGVIAETFRTWPGTQRSAHPTVSICLNGMRANDFLGEHSLAWATGEETPMGKLRDRQSMKILLIGVGWNRCSALHTAETLAKHRRTKTRRFKNGGLEGSWIETPDVADDMNRLFPAVGEAFERTGAVSFGTLGDADCKICDFRHLVDFASNWIDCANKQSGDIS</sequence>
<evidence type="ECO:0000256" key="1">
    <source>
        <dbReference type="ARBA" id="ARBA00006383"/>
    </source>
</evidence>
<comment type="caution">
    <text evidence="6">The sequence shown here is derived from an EMBL/GenBank/DDBJ whole genome shotgun (WGS) entry which is preliminary data.</text>
</comment>
<evidence type="ECO:0000256" key="4">
    <source>
        <dbReference type="ARBA" id="ARBA00023315"/>
    </source>
</evidence>
<dbReference type="GO" id="GO:0046353">
    <property type="term" value="F:aminoglycoside 3-N-acetyltransferase activity"/>
    <property type="evidence" value="ECO:0007669"/>
    <property type="project" value="UniProtKB-EC"/>
</dbReference>
<dbReference type="GO" id="GO:0046677">
    <property type="term" value="P:response to antibiotic"/>
    <property type="evidence" value="ECO:0007669"/>
    <property type="project" value="UniProtKB-KW"/>
</dbReference>
<dbReference type="PANTHER" id="PTHR11104">
    <property type="entry name" value="AMINOGLYCOSIDE N3-ACETYLTRANSFERASE"/>
    <property type="match status" value="1"/>
</dbReference>
<dbReference type="EC" id="2.3.1.-" evidence="5"/>
<dbReference type="OrthoDB" id="7330654at2"/>
<name>A0A2G8RJ91_9RHOB</name>
<comment type="catalytic activity">
    <reaction evidence="5">
        <text>a 2-deoxystreptamine antibiotic + acetyl-CoA = an N(3)-acetyl-2-deoxystreptamine antibiotic + CoA + H(+)</text>
        <dbReference type="Rhea" id="RHEA:12665"/>
        <dbReference type="ChEBI" id="CHEBI:15378"/>
        <dbReference type="ChEBI" id="CHEBI:57287"/>
        <dbReference type="ChEBI" id="CHEBI:57288"/>
        <dbReference type="ChEBI" id="CHEBI:57921"/>
        <dbReference type="ChEBI" id="CHEBI:77452"/>
        <dbReference type="EC" id="2.3.1.81"/>
    </reaction>
</comment>
<organism evidence="6 7">
    <name type="scientific">Puniceibacterium antarcticum</name>
    <dbReference type="NCBI Taxonomy" id="1206336"/>
    <lineage>
        <taxon>Bacteria</taxon>
        <taxon>Pseudomonadati</taxon>
        <taxon>Pseudomonadota</taxon>
        <taxon>Alphaproteobacteria</taxon>
        <taxon>Rhodobacterales</taxon>
        <taxon>Paracoccaceae</taxon>
        <taxon>Puniceibacterium</taxon>
    </lineage>
</organism>
<dbReference type="Proteomes" id="UP000231259">
    <property type="component" value="Unassembled WGS sequence"/>
</dbReference>
<dbReference type="RefSeq" id="WP_099909631.1">
    <property type="nucleotide sequence ID" value="NZ_AWWI01000028.1"/>
</dbReference>
<dbReference type="AlphaFoldDB" id="A0A2G8RJ91"/>
<dbReference type="SUPFAM" id="SSF110710">
    <property type="entry name" value="TTHA0583/YokD-like"/>
    <property type="match status" value="1"/>
</dbReference>
<dbReference type="InterPro" id="IPR003679">
    <property type="entry name" value="Amioglycoside_AcTrfase"/>
</dbReference>
<dbReference type="InterPro" id="IPR028345">
    <property type="entry name" value="Antibiotic_NAT-like"/>
</dbReference>
<evidence type="ECO:0000256" key="2">
    <source>
        <dbReference type="ARBA" id="ARBA00012882"/>
    </source>
</evidence>
<keyword evidence="7" id="KW-1185">Reference proteome</keyword>